<dbReference type="Proteomes" id="UP000521943">
    <property type="component" value="Unassembled WGS sequence"/>
</dbReference>
<name>A0A8H6I4N7_9AGAR</name>
<sequence>MASSVATNPAYGLVLCNLVLCHGEPMLLVLGSPIRVCVYFKSQDTPNTTSTYAFPPGIGSVCAFALTNCSAIAGGPIALLRSIDIDAPCRPWTAGLYLRTRLSAYLLVPNGAHAALGSSSSCVDTLPKIASIYAPMCFRLVMLQLASRFDTTISAIQW</sequence>
<evidence type="ECO:0000313" key="2">
    <source>
        <dbReference type="Proteomes" id="UP000521943"/>
    </source>
</evidence>
<proteinExistence type="predicted"/>
<keyword evidence="2" id="KW-1185">Reference proteome</keyword>
<evidence type="ECO:0000313" key="1">
    <source>
        <dbReference type="EMBL" id="KAF6758815.1"/>
    </source>
</evidence>
<comment type="caution">
    <text evidence="1">The sequence shown here is derived from an EMBL/GenBank/DDBJ whole genome shotgun (WGS) entry which is preliminary data.</text>
</comment>
<reference evidence="1 2" key="1">
    <citation type="submission" date="2020-07" db="EMBL/GenBank/DDBJ databases">
        <title>Comparative genomics of pyrophilous fungi reveals a link between fire events and developmental genes.</title>
        <authorList>
            <consortium name="DOE Joint Genome Institute"/>
            <person name="Steindorff A.S."/>
            <person name="Carver A."/>
            <person name="Calhoun S."/>
            <person name="Stillman K."/>
            <person name="Liu H."/>
            <person name="Lipzen A."/>
            <person name="Pangilinan J."/>
            <person name="Labutti K."/>
            <person name="Bruns T.D."/>
            <person name="Grigoriev I.V."/>
        </authorList>
    </citation>
    <scope>NUCLEOTIDE SEQUENCE [LARGE SCALE GENOMIC DNA]</scope>
    <source>
        <strain evidence="1 2">CBS 144469</strain>
    </source>
</reference>
<dbReference type="EMBL" id="JACGCI010000017">
    <property type="protein sequence ID" value="KAF6758815.1"/>
    <property type="molecule type" value="Genomic_DNA"/>
</dbReference>
<protein>
    <submittedName>
        <fullName evidence="1">Uncharacterized protein</fullName>
    </submittedName>
</protein>
<gene>
    <name evidence="1" type="ORF">DFP72DRAFT_161346</name>
</gene>
<dbReference type="AlphaFoldDB" id="A0A8H6I4N7"/>
<organism evidence="1 2">
    <name type="scientific">Ephemerocybe angulata</name>
    <dbReference type="NCBI Taxonomy" id="980116"/>
    <lineage>
        <taxon>Eukaryota</taxon>
        <taxon>Fungi</taxon>
        <taxon>Dikarya</taxon>
        <taxon>Basidiomycota</taxon>
        <taxon>Agaricomycotina</taxon>
        <taxon>Agaricomycetes</taxon>
        <taxon>Agaricomycetidae</taxon>
        <taxon>Agaricales</taxon>
        <taxon>Agaricineae</taxon>
        <taxon>Psathyrellaceae</taxon>
        <taxon>Ephemerocybe</taxon>
    </lineage>
</organism>
<accession>A0A8H6I4N7</accession>